<sequence length="364" mass="37417">MVRFGLIGTGRMAARMRASLALVPDARVVAVASRSPARAAAFARTHRIPAHGTLDDCLRNPEVDAVYIASGNASHADEAVAAIRAGKAVLCEKPAALSPAEAARVIEAARHAQVLFMEAVCTPFLPAFARTVALARGGTLGRPLLLQADFGYPAPPDAYPGLYDAAGGGVLADRLVYPLVLALAVFGPVARVVPSVVADAAGLDVEASVVLDHAGGGRSVLCVSLRALTGNAASLACERGRVTLTAPLTSPDGVVVTRLGPSASGGGGRLAPLKERLRRSPLVRRLAAAMNARTEPHPYGPDPYRPELLHFCALLRAGRRESDVVDFATTLAVQQVIASVRAGGGAICPPQPLTASLPQTGAAA</sequence>
<dbReference type="PANTHER" id="PTHR22604">
    <property type="entry name" value="OXIDOREDUCTASES"/>
    <property type="match status" value="1"/>
</dbReference>
<dbReference type="Gene3D" id="3.30.360.10">
    <property type="entry name" value="Dihydrodipicolinate Reductase, domain 2"/>
    <property type="match status" value="1"/>
</dbReference>
<dbReference type="SUPFAM" id="SSF51735">
    <property type="entry name" value="NAD(P)-binding Rossmann-fold domains"/>
    <property type="match status" value="1"/>
</dbReference>
<dbReference type="InterPro" id="IPR036291">
    <property type="entry name" value="NAD(P)-bd_dom_sf"/>
</dbReference>
<dbReference type="Pfam" id="PF01408">
    <property type="entry name" value="GFO_IDH_MocA"/>
    <property type="match status" value="1"/>
</dbReference>
<protein>
    <submittedName>
        <fullName evidence="5">Scyllo-inositol 2-dehydrogenase (NADP(+)) IolU</fullName>
    </submittedName>
</protein>
<reference evidence="5" key="1">
    <citation type="journal article" date="2021" name="Front. Microbiol.">
        <title>Comprehensive Comparative Genomics and Phenotyping of Methylobacterium Species.</title>
        <authorList>
            <person name="Alessa O."/>
            <person name="Ogura Y."/>
            <person name="Fujitani Y."/>
            <person name="Takami H."/>
            <person name="Hayashi T."/>
            <person name="Sahin N."/>
            <person name="Tani A."/>
        </authorList>
    </citation>
    <scope>NUCLEOTIDE SEQUENCE</scope>
    <source>
        <strain evidence="5">KCTC 52305</strain>
    </source>
</reference>
<feature type="domain" description="Gfo/Idh/MocA-like oxidoreductase N-terminal" evidence="3">
    <location>
        <begin position="2"/>
        <end position="117"/>
    </location>
</feature>
<dbReference type="InterPro" id="IPR000683">
    <property type="entry name" value="Gfo/Idh/MocA-like_OxRdtase_N"/>
</dbReference>
<comment type="similarity">
    <text evidence="1">Belongs to the Gfo/Idh/MocA family.</text>
</comment>
<evidence type="ECO:0000313" key="6">
    <source>
        <dbReference type="Proteomes" id="UP001055167"/>
    </source>
</evidence>
<dbReference type="EMBL" id="BPQH01000007">
    <property type="protein sequence ID" value="GJD49796.1"/>
    <property type="molecule type" value="Genomic_DNA"/>
</dbReference>
<accession>A0ABQ4QXK2</accession>
<dbReference type="PANTHER" id="PTHR22604:SF105">
    <property type="entry name" value="TRANS-1,2-DIHYDROBENZENE-1,2-DIOL DEHYDROGENASE"/>
    <property type="match status" value="1"/>
</dbReference>
<dbReference type="Gene3D" id="3.40.50.720">
    <property type="entry name" value="NAD(P)-binding Rossmann-like Domain"/>
    <property type="match status" value="1"/>
</dbReference>
<reference evidence="5" key="2">
    <citation type="submission" date="2021-08" db="EMBL/GenBank/DDBJ databases">
        <authorList>
            <person name="Tani A."/>
            <person name="Ola A."/>
            <person name="Ogura Y."/>
            <person name="Katsura K."/>
            <person name="Hayashi T."/>
        </authorList>
    </citation>
    <scope>NUCLEOTIDE SEQUENCE</scope>
    <source>
        <strain evidence="5">KCTC 52305</strain>
    </source>
</reference>
<keyword evidence="2" id="KW-0560">Oxidoreductase</keyword>
<dbReference type="InterPro" id="IPR050984">
    <property type="entry name" value="Gfo/Idh/MocA_domain"/>
</dbReference>
<name>A0ABQ4QXK2_9HYPH</name>
<dbReference type="SUPFAM" id="SSF55347">
    <property type="entry name" value="Glyceraldehyde-3-phosphate dehydrogenase-like, C-terminal domain"/>
    <property type="match status" value="1"/>
</dbReference>
<dbReference type="RefSeq" id="WP_128564673.1">
    <property type="nucleotide sequence ID" value="NZ_BPQH01000007.1"/>
</dbReference>
<keyword evidence="6" id="KW-1185">Reference proteome</keyword>
<feature type="domain" description="GFO/IDH/MocA-like oxidoreductase" evidence="4">
    <location>
        <begin position="133"/>
        <end position="242"/>
    </location>
</feature>
<comment type="caution">
    <text evidence="5">The sequence shown here is derived from an EMBL/GenBank/DDBJ whole genome shotgun (WGS) entry which is preliminary data.</text>
</comment>
<dbReference type="InterPro" id="IPR055170">
    <property type="entry name" value="GFO_IDH_MocA-like_dom"/>
</dbReference>
<gene>
    <name evidence="5" type="primary">iolU</name>
    <name evidence="5" type="ORF">OPKNFCMD_2530</name>
</gene>
<evidence type="ECO:0000256" key="1">
    <source>
        <dbReference type="ARBA" id="ARBA00010928"/>
    </source>
</evidence>
<evidence type="ECO:0000256" key="2">
    <source>
        <dbReference type="ARBA" id="ARBA00023002"/>
    </source>
</evidence>
<dbReference type="Proteomes" id="UP001055167">
    <property type="component" value="Unassembled WGS sequence"/>
</dbReference>
<proteinExistence type="inferred from homology"/>
<dbReference type="Pfam" id="PF22725">
    <property type="entry name" value="GFO_IDH_MocA_C3"/>
    <property type="match status" value="1"/>
</dbReference>
<organism evidence="5 6">
    <name type="scientific">Methylobacterium crusticola</name>
    <dbReference type="NCBI Taxonomy" id="1697972"/>
    <lineage>
        <taxon>Bacteria</taxon>
        <taxon>Pseudomonadati</taxon>
        <taxon>Pseudomonadota</taxon>
        <taxon>Alphaproteobacteria</taxon>
        <taxon>Hyphomicrobiales</taxon>
        <taxon>Methylobacteriaceae</taxon>
        <taxon>Methylobacterium</taxon>
    </lineage>
</organism>
<evidence type="ECO:0000259" key="4">
    <source>
        <dbReference type="Pfam" id="PF22725"/>
    </source>
</evidence>
<evidence type="ECO:0000313" key="5">
    <source>
        <dbReference type="EMBL" id="GJD49796.1"/>
    </source>
</evidence>
<evidence type="ECO:0000259" key="3">
    <source>
        <dbReference type="Pfam" id="PF01408"/>
    </source>
</evidence>